<protein>
    <submittedName>
        <fullName evidence="4">Transcriptional regulatory protein TdiR</fullName>
    </submittedName>
</protein>
<evidence type="ECO:0000256" key="1">
    <source>
        <dbReference type="ARBA" id="ARBA00022553"/>
    </source>
</evidence>
<feature type="modified residue" description="4-aspartylphosphate" evidence="2">
    <location>
        <position position="55"/>
    </location>
</feature>
<comment type="caution">
    <text evidence="4">The sequence shown here is derived from an EMBL/GenBank/DDBJ whole genome shotgun (WGS) entry which is preliminary data.</text>
</comment>
<dbReference type="PANTHER" id="PTHR44591:SF25">
    <property type="entry name" value="CHEMOTAXIS TWO-COMPONENT RESPONSE REGULATOR"/>
    <property type="match status" value="1"/>
</dbReference>
<keyword evidence="5" id="KW-1185">Reference proteome</keyword>
<dbReference type="InterPro" id="IPR050595">
    <property type="entry name" value="Bact_response_regulator"/>
</dbReference>
<dbReference type="PROSITE" id="PS50110">
    <property type="entry name" value="RESPONSE_REGULATORY"/>
    <property type="match status" value="1"/>
</dbReference>
<accession>A0ABM8WLM3</accession>
<feature type="domain" description="Response regulatory" evidence="3">
    <location>
        <begin position="6"/>
        <end position="120"/>
    </location>
</feature>
<dbReference type="Pfam" id="PF00072">
    <property type="entry name" value="Response_reg"/>
    <property type="match status" value="1"/>
</dbReference>
<evidence type="ECO:0000313" key="5">
    <source>
        <dbReference type="Proteomes" id="UP000721236"/>
    </source>
</evidence>
<gene>
    <name evidence="4" type="primary">tdiR</name>
    <name evidence="4" type="ORF">LMG21510_00964</name>
</gene>
<dbReference type="EMBL" id="CAJZAH010000001">
    <property type="protein sequence ID" value="CAG9168117.1"/>
    <property type="molecule type" value="Genomic_DNA"/>
</dbReference>
<evidence type="ECO:0000256" key="2">
    <source>
        <dbReference type="PROSITE-ProRule" id="PRU00169"/>
    </source>
</evidence>
<dbReference type="InterPro" id="IPR001789">
    <property type="entry name" value="Sig_transdc_resp-reg_receiver"/>
</dbReference>
<dbReference type="Proteomes" id="UP000721236">
    <property type="component" value="Unassembled WGS sequence"/>
</dbReference>
<reference evidence="4 5" key="1">
    <citation type="submission" date="2021-08" db="EMBL/GenBank/DDBJ databases">
        <authorList>
            <person name="Peeters C."/>
        </authorList>
    </citation>
    <scope>NUCLEOTIDE SEQUENCE [LARGE SCALE GENOMIC DNA]</scope>
    <source>
        <strain evidence="4 5">LMG 21510</strain>
    </source>
</reference>
<evidence type="ECO:0000259" key="3">
    <source>
        <dbReference type="PROSITE" id="PS50110"/>
    </source>
</evidence>
<sequence length="124" mass="13409">MNAAPVIAVVDDDASVRQALGSLLRSLDMHVALYESGSQVLSAVDTQAMSCVVTDIQMPGMNGLSLCAALRERGLRMPVIFMTAFPEERYRQQAADLGAFCFLSKPFVEADIIRCIEAALEPEA</sequence>
<evidence type="ECO:0000313" key="4">
    <source>
        <dbReference type="EMBL" id="CAG9168117.1"/>
    </source>
</evidence>
<dbReference type="PANTHER" id="PTHR44591">
    <property type="entry name" value="STRESS RESPONSE REGULATOR PROTEIN 1"/>
    <property type="match status" value="1"/>
</dbReference>
<proteinExistence type="predicted"/>
<dbReference type="SMART" id="SM00448">
    <property type="entry name" value="REC"/>
    <property type="match status" value="1"/>
</dbReference>
<dbReference type="RefSeq" id="WP_224039999.1">
    <property type="nucleotide sequence ID" value="NZ_CAJZAH010000001.1"/>
</dbReference>
<dbReference type="SUPFAM" id="SSF52172">
    <property type="entry name" value="CheY-like"/>
    <property type="match status" value="1"/>
</dbReference>
<dbReference type="Gene3D" id="3.40.50.2300">
    <property type="match status" value="1"/>
</dbReference>
<organism evidence="4 5">
    <name type="scientific">Cupriavidus respiraculi</name>
    <dbReference type="NCBI Taxonomy" id="195930"/>
    <lineage>
        <taxon>Bacteria</taxon>
        <taxon>Pseudomonadati</taxon>
        <taxon>Pseudomonadota</taxon>
        <taxon>Betaproteobacteria</taxon>
        <taxon>Burkholderiales</taxon>
        <taxon>Burkholderiaceae</taxon>
        <taxon>Cupriavidus</taxon>
    </lineage>
</organism>
<dbReference type="InterPro" id="IPR011006">
    <property type="entry name" value="CheY-like_superfamily"/>
</dbReference>
<name>A0ABM8WLM3_9BURK</name>
<keyword evidence="1 2" id="KW-0597">Phosphoprotein</keyword>